<dbReference type="EMBL" id="CP098502">
    <property type="protein sequence ID" value="UTI63423.1"/>
    <property type="molecule type" value="Genomic_DNA"/>
</dbReference>
<reference evidence="2 3" key="1">
    <citation type="submission" date="2022-06" db="EMBL/GenBank/DDBJ databases">
        <title>Paraconexibacter antarcticus.</title>
        <authorList>
            <person name="Kim C.S."/>
        </authorList>
    </citation>
    <scope>NUCLEOTIDE SEQUENCE [LARGE SCALE GENOMIC DNA]</scope>
    <source>
        <strain evidence="2 3">02-257</strain>
    </source>
</reference>
<dbReference type="RefSeq" id="WP_254570148.1">
    <property type="nucleotide sequence ID" value="NZ_CP098502.1"/>
</dbReference>
<dbReference type="InterPro" id="IPR025877">
    <property type="entry name" value="MobA-like_NTP_Trfase"/>
</dbReference>
<dbReference type="Gene3D" id="3.90.550.10">
    <property type="entry name" value="Spore Coat Polysaccharide Biosynthesis Protein SpsA, Chain A"/>
    <property type="match status" value="1"/>
</dbReference>
<dbReference type="InterPro" id="IPR029044">
    <property type="entry name" value="Nucleotide-diphossugar_trans"/>
</dbReference>
<dbReference type="Pfam" id="PF12804">
    <property type="entry name" value="NTP_transf_3"/>
    <property type="match status" value="1"/>
</dbReference>
<dbReference type="SUPFAM" id="SSF53448">
    <property type="entry name" value="Nucleotide-diphospho-sugar transferases"/>
    <property type="match status" value="1"/>
</dbReference>
<dbReference type="CDD" id="cd04182">
    <property type="entry name" value="GT_2_like_f"/>
    <property type="match status" value="1"/>
</dbReference>
<organism evidence="2 3">
    <name type="scientific">Paraconexibacter antarcticus</name>
    <dbReference type="NCBI Taxonomy" id="2949664"/>
    <lineage>
        <taxon>Bacteria</taxon>
        <taxon>Bacillati</taxon>
        <taxon>Actinomycetota</taxon>
        <taxon>Thermoleophilia</taxon>
        <taxon>Solirubrobacterales</taxon>
        <taxon>Paraconexibacteraceae</taxon>
        <taxon>Paraconexibacter</taxon>
    </lineage>
</organism>
<gene>
    <name evidence="2" type="ORF">NBH00_18990</name>
</gene>
<evidence type="ECO:0000259" key="1">
    <source>
        <dbReference type="Pfam" id="PF12804"/>
    </source>
</evidence>
<accession>A0ABY5DN38</accession>
<dbReference type="Proteomes" id="UP001056035">
    <property type="component" value="Chromosome"/>
</dbReference>
<evidence type="ECO:0000313" key="2">
    <source>
        <dbReference type="EMBL" id="UTI63423.1"/>
    </source>
</evidence>
<sequence length="197" mass="20322">MSVAAIILAAGDGSRFGGAKQLARLDGRTLLEHVVEHALAVPAIEDIVVVLGARADAITGAVDLGPARIVHCTEWADGMSASLRAGVAALSPATEVALVLLADQPRITPQVIAMVMDEAVGAGPDVDAVRASYAGIPGHPVALGRALLRRIPELRGDTGARDLLRDARVTLVEAGHLCDPTDIDTPNDLNALEAITE</sequence>
<proteinExistence type="predicted"/>
<dbReference type="PANTHER" id="PTHR43777:SF1">
    <property type="entry name" value="MOLYBDENUM COFACTOR CYTIDYLYLTRANSFERASE"/>
    <property type="match status" value="1"/>
</dbReference>
<keyword evidence="3" id="KW-1185">Reference proteome</keyword>
<dbReference type="PANTHER" id="PTHR43777">
    <property type="entry name" value="MOLYBDENUM COFACTOR CYTIDYLYLTRANSFERASE"/>
    <property type="match status" value="1"/>
</dbReference>
<feature type="domain" description="MobA-like NTP transferase" evidence="1">
    <location>
        <begin position="5"/>
        <end position="166"/>
    </location>
</feature>
<protein>
    <submittedName>
        <fullName evidence="2">Nucleotidyltransferase family protein</fullName>
    </submittedName>
</protein>
<evidence type="ECO:0000313" key="3">
    <source>
        <dbReference type="Proteomes" id="UP001056035"/>
    </source>
</evidence>
<name>A0ABY5DN38_9ACTN</name>